<gene>
    <name evidence="2" type="ORF">ACFO0B_09045</name>
</gene>
<dbReference type="Pfam" id="PF04545">
    <property type="entry name" value="Sigma70_r4"/>
    <property type="match status" value="1"/>
</dbReference>
<evidence type="ECO:0000259" key="1">
    <source>
        <dbReference type="Pfam" id="PF04545"/>
    </source>
</evidence>
<dbReference type="SUPFAM" id="SSF88659">
    <property type="entry name" value="Sigma3 and sigma4 domains of RNA polymerase sigma factors"/>
    <property type="match status" value="1"/>
</dbReference>
<evidence type="ECO:0000313" key="2">
    <source>
        <dbReference type="EMBL" id="MFC3962135.1"/>
    </source>
</evidence>
<proteinExistence type="predicted"/>
<dbReference type="RefSeq" id="WP_378611871.1">
    <property type="nucleotide sequence ID" value="NZ_JBHSAX010000007.1"/>
</dbReference>
<dbReference type="InterPro" id="IPR013324">
    <property type="entry name" value="RNA_pol_sigma_r3/r4-like"/>
</dbReference>
<feature type="domain" description="RNA polymerase sigma-70 region 4" evidence="1">
    <location>
        <begin position="40"/>
        <end position="83"/>
    </location>
</feature>
<evidence type="ECO:0000313" key="3">
    <source>
        <dbReference type="Proteomes" id="UP001595696"/>
    </source>
</evidence>
<comment type="caution">
    <text evidence="2">The sequence shown here is derived from an EMBL/GenBank/DDBJ whole genome shotgun (WGS) entry which is preliminary data.</text>
</comment>
<dbReference type="Gene3D" id="1.10.10.10">
    <property type="entry name" value="Winged helix-like DNA-binding domain superfamily/Winged helix DNA-binding domain"/>
    <property type="match status" value="1"/>
</dbReference>
<sequence length="386" mass="41736">MAVHAEEWGETDLAGAVGLEHEEMAEVVAALVAEHAERSAREAEIVALRLGVGAAPPATLSRIAARQDISRDRARQLHTRAVGHILRAHPPGGSAFAVFARGYPPGTPDQRLVRTLLAEIYATDADLAANELAYLRLRLAGHPQEDARRIAGYVMQRILGWRKKTRRLLAGLHEPDPVHGSVLGGVEWADGGPRAPLPSRSARPDADDDGRGRFYLDSVGRDVAFDSGLRARLLRLLDADPAVETFQEDPVAVELEGVSLYPGVAVRGVDGRIALIDVQPLSRVALHPNRVRARVLRAWAHRNGWGWLVWTGSEIGVDELAARAVNAPEALVERLREGPVGWAGFAATGGGLELLDLAALVVREGWRWERAPFRLSAGADRLPGPS</sequence>
<reference evidence="3" key="1">
    <citation type="journal article" date="2019" name="Int. J. Syst. Evol. Microbiol.">
        <title>The Global Catalogue of Microorganisms (GCM) 10K type strain sequencing project: providing services to taxonomists for standard genome sequencing and annotation.</title>
        <authorList>
            <consortium name="The Broad Institute Genomics Platform"/>
            <consortium name="The Broad Institute Genome Sequencing Center for Infectious Disease"/>
            <person name="Wu L."/>
            <person name="Ma J."/>
        </authorList>
    </citation>
    <scope>NUCLEOTIDE SEQUENCE [LARGE SCALE GENOMIC DNA]</scope>
    <source>
        <strain evidence="3">CGMCC 4.7330</strain>
    </source>
</reference>
<dbReference type="Proteomes" id="UP001595696">
    <property type="component" value="Unassembled WGS sequence"/>
</dbReference>
<dbReference type="InterPro" id="IPR007630">
    <property type="entry name" value="RNA_pol_sigma70_r4"/>
</dbReference>
<organism evidence="2 3">
    <name type="scientific">Nocardia jiangsuensis</name>
    <dbReference type="NCBI Taxonomy" id="1691563"/>
    <lineage>
        <taxon>Bacteria</taxon>
        <taxon>Bacillati</taxon>
        <taxon>Actinomycetota</taxon>
        <taxon>Actinomycetes</taxon>
        <taxon>Mycobacteriales</taxon>
        <taxon>Nocardiaceae</taxon>
        <taxon>Nocardia</taxon>
    </lineage>
</organism>
<name>A0ABV8DQA1_9NOCA</name>
<keyword evidence="3" id="KW-1185">Reference proteome</keyword>
<dbReference type="EMBL" id="JBHSAX010000007">
    <property type="protein sequence ID" value="MFC3962135.1"/>
    <property type="molecule type" value="Genomic_DNA"/>
</dbReference>
<accession>A0ABV8DQA1</accession>
<dbReference type="InterPro" id="IPR036388">
    <property type="entry name" value="WH-like_DNA-bd_sf"/>
</dbReference>
<protein>
    <submittedName>
        <fullName evidence="2">Sigma factor-like helix-turn-helix DNA-binding protein</fullName>
    </submittedName>
</protein>